<keyword evidence="10 13" id="KW-0139">CF(1)</keyword>
<evidence type="ECO:0000256" key="4">
    <source>
        <dbReference type="ARBA" id="ARBA00022448"/>
    </source>
</evidence>
<comment type="function">
    <text evidence="1 13">Produces ATP from ADP in the presence of a proton gradient across the membrane. The gamma chain is believed to be important in regulating ATPase activity and the flow of protons through the CF(0) complex.</text>
</comment>
<dbReference type="Proteomes" id="UP000034883">
    <property type="component" value="Chromosome"/>
</dbReference>
<dbReference type="GO" id="GO:0005524">
    <property type="term" value="F:ATP binding"/>
    <property type="evidence" value="ECO:0007669"/>
    <property type="project" value="UniProtKB-UniRule"/>
</dbReference>
<keyword evidence="9 13" id="KW-0472">Membrane</keyword>
<proteinExistence type="inferred from homology"/>
<keyword evidence="15" id="KW-1185">Reference proteome</keyword>
<dbReference type="Gene3D" id="1.10.287.80">
    <property type="entry name" value="ATP synthase, gamma subunit, helix hairpin domain"/>
    <property type="match status" value="2"/>
</dbReference>
<dbReference type="GO" id="GO:0009579">
    <property type="term" value="C:thylakoid"/>
    <property type="evidence" value="ECO:0007669"/>
    <property type="project" value="UniProtKB-SubCell"/>
</dbReference>
<evidence type="ECO:0000256" key="6">
    <source>
        <dbReference type="ARBA" id="ARBA00022519"/>
    </source>
</evidence>
<dbReference type="RefSeq" id="WP_053232701.1">
    <property type="nucleotide sequence ID" value="NZ_CP011125.1"/>
</dbReference>
<dbReference type="EMBL" id="CP011125">
    <property type="protein sequence ID" value="AKF05465.1"/>
    <property type="molecule type" value="Genomic_DNA"/>
</dbReference>
<organism evidence="14 15">
    <name type="scientific">Sandaracinus amylolyticus</name>
    <dbReference type="NCBI Taxonomy" id="927083"/>
    <lineage>
        <taxon>Bacteria</taxon>
        <taxon>Pseudomonadati</taxon>
        <taxon>Myxococcota</taxon>
        <taxon>Polyangia</taxon>
        <taxon>Polyangiales</taxon>
        <taxon>Sandaracinaceae</taxon>
        <taxon>Sandaracinus</taxon>
    </lineage>
</organism>
<protein>
    <recommendedName>
        <fullName evidence="13">ATP synthase gamma chain</fullName>
    </recommendedName>
    <alternativeName>
        <fullName evidence="13">ATP synthase F1 sector gamma subunit</fullName>
    </alternativeName>
    <alternativeName>
        <fullName evidence="13">F-ATPase gamma subunit</fullName>
    </alternativeName>
</protein>
<evidence type="ECO:0000256" key="9">
    <source>
        <dbReference type="ARBA" id="ARBA00023136"/>
    </source>
</evidence>
<dbReference type="KEGG" id="samy:DB32_002614"/>
<evidence type="ECO:0000256" key="11">
    <source>
        <dbReference type="ARBA" id="ARBA00023310"/>
    </source>
</evidence>
<dbReference type="NCBIfam" id="TIGR01146">
    <property type="entry name" value="ATPsyn_F1gamma"/>
    <property type="match status" value="1"/>
</dbReference>
<dbReference type="PRINTS" id="PR00126">
    <property type="entry name" value="ATPASEGAMMA"/>
</dbReference>
<dbReference type="InterPro" id="IPR000131">
    <property type="entry name" value="ATP_synth_F1_gsu"/>
</dbReference>
<sequence length="293" mass="32187">MANLKAIRKRIGSVKNTQKITRAMKMVAAARLRRAQQAITELRPYAIKTMEVLSSVASRAGEEEVHPLLARRERKKVLIVALTSDRGLAGAFNANINKAAFRKWKELEAQGVDVGFAVIGRKARDYLRRRNAKIEFEFTGVFENLSVLKAGEIGRAIVAEYKTDGYDEVLLAYNEFKSAISQKIVLEPLLPIVPHSVGGDEGAGGASVDFIYEPSKVALLDRLLPMYVEIEIFRALLESIASEHGARMTAMDNATKNASELVGKLTLAYNRARQAAITTELMEIIGGAEALKG</sequence>
<accession>A0A0F6W2C2</accession>
<keyword evidence="4 13" id="KW-0813">Transport</keyword>
<dbReference type="GO" id="GO:0005886">
    <property type="term" value="C:plasma membrane"/>
    <property type="evidence" value="ECO:0007669"/>
    <property type="project" value="UniProtKB-SubCell"/>
</dbReference>
<dbReference type="AlphaFoldDB" id="A0A0F6W2C2"/>
<evidence type="ECO:0000313" key="15">
    <source>
        <dbReference type="Proteomes" id="UP000034883"/>
    </source>
</evidence>
<dbReference type="InterPro" id="IPR023632">
    <property type="entry name" value="ATP_synth_F1_gsu_CS"/>
</dbReference>
<gene>
    <name evidence="13" type="primary">atpG</name>
    <name evidence="14" type="ORF">DB32_002614</name>
</gene>
<evidence type="ECO:0000313" key="14">
    <source>
        <dbReference type="EMBL" id="AKF05465.1"/>
    </source>
</evidence>
<dbReference type="PANTHER" id="PTHR11693">
    <property type="entry name" value="ATP SYNTHASE GAMMA CHAIN"/>
    <property type="match status" value="1"/>
</dbReference>
<evidence type="ECO:0000256" key="13">
    <source>
        <dbReference type="HAMAP-Rule" id="MF_00815"/>
    </source>
</evidence>
<dbReference type="GO" id="GO:0042777">
    <property type="term" value="P:proton motive force-driven plasma membrane ATP synthesis"/>
    <property type="evidence" value="ECO:0007669"/>
    <property type="project" value="UniProtKB-UniRule"/>
</dbReference>
<evidence type="ECO:0000256" key="1">
    <source>
        <dbReference type="ARBA" id="ARBA00003456"/>
    </source>
</evidence>
<dbReference type="PANTHER" id="PTHR11693:SF22">
    <property type="entry name" value="ATP SYNTHASE SUBUNIT GAMMA, MITOCHONDRIAL"/>
    <property type="match status" value="1"/>
</dbReference>
<dbReference type="HAMAP" id="MF_00815">
    <property type="entry name" value="ATP_synth_gamma_bact"/>
    <property type="match status" value="1"/>
</dbReference>
<evidence type="ECO:0000256" key="3">
    <source>
        <dbReference type="ARBA" id="ARBA00007681"/>
    </source>
</evidence>
<dbReference type="PROSITE" id="PS00153">
    <property type="entry name" value="ATPASE_GAMMA"/>
    <property type="match status" value="1"/>
</dbReference>
<dbReference type="OrthoDB" id="9812769at2"/>
<dbReference type="GO" id="GO:0046933">
    <property type="term" value="F:proton-transporting ATP synthase activity, rotational mechanism"/>
    <property type="evidence" value="ECO:0007669"/>
    <property type="project" value="UniProtKB-UniRule"/>
</dbReference>
<reference evidence="14 15" key="1">
    <citation type="submission" date="2015-03" db="EMBL/GenBank/DDBJ databases">
        <title>Genome assembly of Sandaracinus amylolyticus DSM 53668.</title>
        <authorList>
            <person name="Sharma G."/>
            <person name="Subramanian S."/>
        </authorList>
    </citation>
    <scope>NUCLEOTIDE SEQUENCE [LARGE SCALE GENOMIC DNA]</scope>
    <source>
        <strain evidence="14 15">DSM 53668</strain>
    </source>
</reference>
<dbReference type="FunFam" id="1.10.287.80:FF:000001">
    <property type="entry name" value="ATP synthase gamma chain"/>
    <property type="match status" value="1"/>
</dbReference>
<keyword evidence="5 13" id="KW-1003">Cell membrane</keyword>
<dbReference type="Pfam" id="PF00231">
    <property type="entry name" value="ATP-synt"/>
    <property type="match status" value="1"/>
</dbReference>
<evidence type="ECO:0000256" key="12">
    <source>
        <dbReference type="ARBA" id="ARBA00060385"/>
    </source>
</evidence>
<dbReference type="FunFam" id="1.10.287.80:FF:000003">
    <property type="entry name" value="ATP synthase gamma chain, chloroplastic"/>
    <property type="match status" value="1"/>
</dbReference>
<name>A0A0F6W2C2_9BACT</name>
<dbReference type="STRING" id="927083.DB32_002614"/>
<evidence type="ECO:0000256" key="8">
    <source>
        <dbReference type="ARBA" id="ARBA00023065"/>
    </source>
</evidence>
<comment type="subcellular location">
    <subcellularLocation>
        <location evidence="13">Cell membrane</location>
        <topology evidence="13">Peripheral membrane protein</topology>
    </subcellularLocation>
    <subcellularLocation>
        <location evidence="2">Membrane</location>
        <topology evidence="2">Peripheral membrane protein</topology>
    </subcellularLocation>
    <subcellularLocation>
        <location evidence="12">Thylakoid</location>
    </subcellularLocation>
</comment>
<dbReference type="Gene3D" id="3.40.1380.10">
    <property type="match status" value="1"/>
</dbReference>
<dbReference type="CDD" id="cd12151">
    <property type="entry name" value="F1-ATPase_gamma"/>
    <property type="match status" value="1"/>
</dbReference>
<evidence type="ECO:0000256" key="7">
    <source>
        <dbReference type="ARBA" id="ARBA00022781"/>
    </source>
</evidence>
<comment type="subunit">
    <text evidence="13">F-type ATPases have 2 components, CF(1) - the catalytic core - and CF(0) - the membrane proton channel. CF(1) has five subunits: alpha(3), beta(3), gamma(1), delta(1), epsilon(1). CF(0) has three main subunits: a, b and c.</text>
</comment>
<dbReference type="GO" id="GO:0045259">
    <property type="term" value="C:proton-transporting ATP synthase complex"/>
    <property type="evidence" value="ECO:0007669"/>
    <property type="project" value="UniProtKB-KW"/>
</dbReference>
<evidence type="ECO:0000256" key="2">
    <source>
        <dbReference type="ARBA" id="ARBA00004170"/>
    </source>
</evidence>
<keyword evidence="8 13" id="KW-0406">Ion transport</keyword>
<dbReference type="SUPFAM" id="SSF52943">
    <property type="entry name" value="ATP synthase (F1-ATPase), gamma subunit"/>
    <property type="match status" value="1"/>
</dbReference>
<comment type="similarity">
    <text evidence="3 13">Belongs to the ATPase gamma chain family.</text>
</comment>
<keyword evidence="6" id="KW-0997">Cell inner membrane</keyword>
<evidence type="ECO:0000256" key="10">
    <source>
        <dbReference type="ARBA" id="ARBA00023196"/>
    </source>
</evidence>
<keyword evidence="11 13" id="KW-0066">ATP synthesis</keyword>
<evidence type="ECO:0000256" key="5">
    <source>
        <dbReference type="ARBA" id="ARBA00022475"/>
    </source>
</evidence>
<keyword evidence="7 13" id="KW-0375">Hydrogen ion transport</keyword>
<dbReference type="InterPro" id="IPR035968">
    <property type="entry name" value="ATP_synth_F1_ATPase_gsu"/>
</dbReference>